<organism evidence="1 2">
    <name type="scientific">Brassica napus</name>
    <name type="common">Rape</name>
    <dbReference type="NCBI Taxonomy" id="3708"/>
    <lineage>
        <taxon>Eukaryota</taxon>
        <taxon>Viridiplantae</taxon>
        <taxon>Streptophyta</taxon>
        <taxon>Embryophyta</taxon>
        <taxon>Tracheophyta</taxon>
        <taxon>Spermatophyta</taxon>
        <taxon>Magnoliopsida</taxon>
        <taxon>eudicotyledons</taxon>
        <taxon>Gunneridae</taxon>
        <taxon>Pentapetalae</taxon>
        <taxon>rosids</taxon>
        <taxon>malvids</taxon>
        <taxon>Brassicales</taxon>
        <taxon>Brassicaceae</taxon>
        <taxon>Brassiceae</taxon>
        <taxon>Brassica</taxon>
    </lineage>
</organism>
<evidence type="ECO:0000313" key="1">
    <source>
        <dbReference type="EMBL" id="KAH0905971.1"/>
    </source>
</evidence>
<name>A0ABQ8BMC8_BRANA</name>
<accession>A0ABQ8BMC8</accession>
<dbReference type="Proteomes" id="UP000824890">
    <property type="component" value="Unassembled WGS sequence"/>
</dbReference>
<evidence type="ECO:0000313" key="2">
    <source>
        <dbReference type="Proteomes" id="UP000824890"/>
    </source>
</evidence>
<dbReference type="EMBL" id="JAGKQM010000010">
    <property type="protein sequence ID" value="KAH0905971.1"/>
    <property type="molecule type" value="Genomic_DNA"/>
</dbReference>
<proteinExistence type="predicted"/>
<keyword evidence="2" id="KW-1185">Reference proteome</keyword>
<sequence length="172" mass="19376">MKSCRNGAKFILSISRLSPSRTKTLMVCFKSSFPSSDVTYVVLPLPEEHHPPAFLTRFCGGSSMLAATVYWDEELYSAPENYNKAFQETMHQINIDEFKSICSEEESCPYKRGILHVLEKALEMTIRRVLPLASACSQQHSYNIQSLITLLGLHSYSAYQFCLQPPGAPAFI</sequence>
<protein>
    <submittedName>
        <fullName evidence="1">Uncharacterized protein</fullName>
    </submittedName>
</protein>
<gene>
    <name evidence="1" type="ORF">HID58_037798</name>
</gene>
<reference evidence="1 2" key="1">
    <citation type="submission" date="2021-05" db="EMBL/GenBank/DDBJ databases">
        <title>Genome Assembly of Synthetic Allotetraploid Brassica napus Reveals Homoeologous Exchanges between Subgenomes.</title>
        <authorList>
            <person name="Davis J.T."/>
        </authorList>
    </citation>
    <scope>NUCLEOTIDE SEQUENCE [LARGE SCALE GENOMIC DNA]</scope>
    <source>
        <strain evidence="2">cv. Da-Ae</strain>
        <tissue evidence="1">Seedling</tissue>
    </source>
</reference>
<comment type="caution">
    <text evidence="1">The sequence shown here is derived from an EMBL/GenBank/DDBJ whole genome shotgun (WGS) entry which is preliminary data.</text>
</comment>